<keyword evidence="4 6" id="KW-1133">Transmembrane helix</keyword>
<accession>A0A5C1AUS2</accession>
<dbReference type="InterPro" id="IPR018076">
    <property type="entry name" value="T2SS_GspF_dom"/>
</dbReference>
<feature type="transmembrane region" description="Helical" evidence="6">
    <location>
        <begin position="126"/>
        <end position="147"/>
    </location>
</feature>
<dbReference type="InterPro" id="IPR042094">
    <property type="entry name" value="T2SS_GspF_sf"/>
</dbReference>
<organism evidence="8 9">
    <name type="scientific">Limnoglobus roseus</name>
    <dbReference type="NCBI Taxonomy" id="2598579"/>
    <lineage>
        <taxon>Bacteria</taxon>
        <taxon>Pseudomonadati</taxon>
        <taxon>Planctomycetota</taxon>
        <taxon>Planctomycetia</taxon>
        <taxon>Gemmatales</taxon>
        <taxon>Gemmataceae</taxon>
        <taxon>Limnoglobus</taxon>
    </lineage>
</organism>
<feature type="transmembrane region" description="Helical" evidence="6">
    <location>
        <begin position="302"/>
        <end position="319"/>
    </location>
</feature>
<proteinExistence type="predicted"/>
<evidence type="ECO:0000256" key="3">
    <source>
        <dbReference type="ARBA" id="ARBA00022692"/>
    </source>
</evidence>
<gene>
    <name evidence="8" type="ORF">PX52LOC_08143</name>
</gene>
<evidence type="ECO:0000256" key="1">
    <source>
        <dbReference type="ARBA" id="ARBA00004651"/>
    </source>
</evidence>
<dbReference type="AlphaFoldDB" id="A0A5C1AUS2"/>
<feature type="domain" description="Type II secretion system protein GspF" evidence="7">
    <location>
        <begin position="163"/>
        <end position="288"/>
    </location>
</feature>
<dbReference type="GO" id="GO:0005886">
    <property type="term" value="C:plasma membrane"/>
    <property type="evidence" value="ECO:0007669"/>
    <property type="project" value="UniProtKB-SubCell"/>
</dbReference>
<protein>
    <submittedName>
        <fullName evidence="8">Pilus assembly protein TadB</fullName>
    </submittedName>
</protein>
<evidence type="ECO:0000256" key="6">
    <source>
        <dbReference type="SAM" id="Phobius"/>
    </source>
</evidence>
<dbReference type="PANTHER" id="PTHR35007">
    <property type="entry name" value="INTEGRAL MEMBRANE PROTEIN-RELATED"/>
    <property type="match status" value="1"/>
</dbReference>
<feature type="transmembrane region" description="Helical" evidence="6">
    <location>
        <begin position="6"/>
        <end position="25"/>
    </location>
</feature>
<dbReference type="EMBL" id="CP042425">
    <property type="protein sequence ID" value="QEL21014.1"/>
    <property type="molecule type" value="Genomic_DNA"/>
</dbReference>
<dbReference type="Gene3D" id="1.20.81.30">
    <property type="entry name" value="Type II secretion system (T2SS), domain F"/>
    <property type="match status" value="1"/>
</dbReference>
<sequence length="327" mass="35551">MLPIGIFAVITLGSLALLRVVAEYSKPGRGRLRRRLAGEFGESTPAESSAVPLYRNVASWDADLEDGGSGQLTGSRIVPAAGAARREWAEDFLREAGIPLKASHLAGVTLGAAVVIGSIAGLFVGWLAGVAAAVVGILVPLVVVNAMRKARRERYVKQLAGAFDLMARVLKAGQSVPEAFRAATEAFDDPLKGEFSRCNHQIEHGLRPETAYRELSQRSGVLELRIFVVAMTIQRQTGGNLSEVLERMAVIVRSRLRLRQKMRALTAEGRLQSVTLLVLPVLTFGVMYFLNRTYAEALLAQWRLLVATVACMGIGVLWIRNIMNFEG</sequence>
<dbReference type="PANTHER" id="PTHR35007:SF1">
    <property type="entry name" value="PILUS ASSEMBLY PROTEIN"/>
    <property type="match status" value="1"/>
</dbReference>
<keyword evidence="5 6" id="KW-0472">Membrane</keyword>
<feature type="transmembrane region" description="Helical" evidence="6">
    <location>
        <begin position="271"/>
        <end position="290"/>
    </location>
</feature>
<comment type="subcellular location">
    <subcellularLocation>
        <location evidence="1">Cell membrane</location>
        <topology evidence="1">Multi-pass membrane protein</topology>
    </subcellularLocation>
</comment>
<evidence type="ECO:0000313" key="8">
    <source>
        <dbReference type="EMBL" id="QEL21014.1"/>
    </source>
</evidence>
<reference evidence="9" key="1">
    <citation type="submission" date="2019-08" db="EMBL/GenBank/DDBJ databases">
        <title>Limnoglobus roseus gen. nov., sp. nov., a novel freshwater planctomycete with a giant genome from the family Gemmataceae.</title>
        <authorList>
            <person name="Kulichevskaya I.S."/>
            <person name="Naumoff D.G."/>
            <person name="Miroshnikov K."/>
            <person name="Ivanova A."/>
            <person name="Philippov D.A."/>
            <person name="Hakobyan A."/>
            <person name="Rijpstra I.C."/>
            <person name="Sinninghe Damste J.S."/>
            <person name="Liesack W."/>
            <person name="Dedysh S.N."/>
        </authorList>
    </citation>
    <scope>NUCLEOTIDE SEQUENCE [LARGE SCALE GENOMIC DNA]</scope>
    <source>
        <strain evidence="9">PX52</strain>
    </source>
</reference>
<evidence type="ECO:0000259" key="7">
    <source>
        <dbReference type="Pfam" id="PF00482"/>
    </source>
</evidence>
<feature type="transmembrane region" description="Helical" evidence="6">
    <location>
        <begin position="102"/>
        <end position="120"/>
    </location>
</feature>
<keyword evidence="2" id="KW-1003">Cell membrane</keyword>
<name>A0A5C1AUS2_9BACT</name>
<dbReference type="KEGG" id="lrs:PX52LOC_08143"/>
<keyword evidence="3 6" id="KW-0812">Transmembrane</keyword>
<dbReference type="OrthoDB" id="9803381at2"/>
<evidence type="ECO:0000256" key="4">
    <source>
        <dbReference type="ARBA" id="ARBA00022989"/>
    </source>
</evidence>
<evidence type="ECO:0000256" key="2">
    <source>
        <dbReference type="ARBA" id="ARBA00022475"/>
    </source>
</evidence>
<dbReference type="Proteomes" id="UP000324974">
    <property type="component" value="Chromosome"/>
</dbReference>
<evidence type="ECO:0000313" key="9">
    <source>
        <dbReference type="Proteomes" id="UP000324974"/>
    </source>
</evidence>
<dbReference type="Pfam" id="PF00482">
    <property type="entry name" value="T2SSF"/>
    <property type="match status" value="1"/>
</dbReference>
<keyword evidence="9" id="KW-1185">Reference proteome</keyword>
<evidence type="ECO:0000256" key="5">
    <source>
        <dbReference type="ARBA" id="ARBA00023136"/>
    </source>
</evidence>
<dbReference type="RefSeq" id="WP_149115258.1">
    <property type="nucleotide sequence ID" value="NZ_CP042425.1"/>
</dbReference>